<keyword evidence="6 7" id="KW-0472">Membrane</keyword>
<evidence type="ECO:0000313" key="8">
    <source>
        <dbReference type="EMBL" id="NIJ64992.1"/>
    </source>
</evidence>
<evidence type="ECO:0000256" key="2">
    <source>
        <dbReference type="ARBA" id="ARBA00006679"/>
    </source>
</evidence>
<dbReference type="RefSeq" id="WP_167299281.1">
    <property type="nucleotide sequence ID" value="NZ_CP170557.1"/>
</dbReference>
<keyword evidence="9" id="KW-1185">Reference proteome</keyword>
<comment type="subcellular location">
    <subcellularLocation>
        <location evidence="1">Cell membrane</location>
        <topology evidence="1">Multi-pass membrane protein</topology>
    </subcellularLocation>
</comment>
<proteinExistence type="inferred from homology"/>
<comment type="similarity">
    <text evidence="2">Belongs to the DoxX family.</text>
</comment>
<evidence type="ECO:0000313" key="9">
    <source>
        <dbReference type="Proteomes" id="UP000564677"/>
    </source>
</evidence>
<evidence type="ECO:0000256" key="6">
    <source>
        <dbReference type="ARBA" id="ARBA00023136"/>
    </source>
</evidence>
<dbReference type="Proteomes" id="UP000564677">
    <property type="component" value="Unassembled WGS sequence"/>
</dbReference>
<keyword evidence="4 7" id="KW-0812">Transmembrane</keyword>
<evidence type="ECO:0000256" key="5">
    <source>
        <dbReference type="ARBA" id="ARBA00022989"/>
    </source>
</evidence>
<evidence type="ECO:0000256" key="4">
    <source>
        <dbReference type="ARBA" id="ARBA00022692"/>
    </source>
</evidence>
<evidence type="ECO:0000256" key="3">
    <source>
        <dbReference type="ARBA" id="ARBA00022475"/>
    </source>
</evidence>
<keyword evidence="5 7" id="KW-1133">Transmembrane helix</keyword>
<feature type="transmembrane region" description="Helical" evidence="7">
    <location>
        <begin position="98"/>
        <end position="117"/>
    </location>
</feature>
<dbReference type="AlphaFoldDB" id="A0A7X5ZVC2"/>
<dbReference type="Pfam" id="PF07681">
    <property type="entry name" value="DoxX"/>
    <property type="match status" value="1"/>
</dbReference>
<dbReference type="PANTHER" id="PTHR33452">
    <property type="entry name" value="OXIDOREDUCTASE CATD-RELATED"/>
    <property type="match status" value="1"/>
</dbReference>
<feature type="transmembrane region" description="Helical" evidence="7">
    <location>
        <begin position="75"/>
        <end position="92"/>
    </location>
</feature>
<dbReference type="InterPro" id="IPR032808">
    <property type="entry name" value="DoxX"/>
</dbReference>
<evidence type="ECO:0000256" key="7">
    <source>
        <dbReference type="SAM" id="Phobius"/>
    </source>
</evidence>
<evidence type="ECO:0000256" key="1">
    <source>
        <dbReference type="ARBA" id="ARBA00004651"/>
    </source>
</evidence>
<name>A0A7X5ZVC2_9SPHN</name>
<feature type="transmembrane region" description="Helical" evidence="7">
    <location>
        <begin position="46"/>
        <end position="68"/>
    </location>
</feature>
<reference evidence="8 9" key="1">
    <citation type="submission" date="2020-03" db="EMBL/GenBank/DDBJ databases">
        <title>Genomic Encyclopedia of Type Strains, Phase IV (KMG-IV): sequencing the most valuable type-strain genomes for metagenomic binning, comparative biology and taxonomic classification.</title>
        <authorList>
            <person name="Goeker M."/>
        </authorList>
    </citation>
    <scope>NUCLEOTIDE SEQUENCE [LARGE SCALE GENOMIC DNA]</scope>
    <source>
        <strain evidence="8 9">DSM 4733</strain>
    </source>
</reference>
<gene>
    <name evidence="8" type="ORF">FHR20_001923</name>
</gene>
<keyword evidence="3" id="KW-1003">Cell membrane</keyword>
<accession>A0A7X5ZVC2</accession>
<organism evidence="8 9">
    <name type="scientific">Sphingomonas leidyi</name>
    <dbReference type="NCBI Taxonomy" id="68569"/>
    <lineage>
        <taxon>Bacteria</taxon>
        <taxon>Pseudomonadati</taxon>
        <taxon>Pseudomonadota</taxon>
        <taxon>Alphaproteobacteria</taxon>
        <taxon>Sphingomonadales</taxon>
        <taxon>Sphingomonadaceae</taxon>
        <taxon>Sphingomonas</taxon>
    </lineage>
</organism>
<dbReference type="PANTHER" id="PTHR33452:SF1">
    <property type="entry name" value="INNER MEMBRANE PROTEIN YPHA-RELATED"/>
    <property type="match status" value="1"/>
</dbReference>
<dbReference type="GO" id="GO:0005886">
    <property type="term" value="C:plasma membrane"/>
    <property type="evidence" value="ECO:0007669"/>
    <property type="project" value="UniProtKB-SubCell"/>
</dbReference>
<dbReference type="EMBL" id="JAASQV010000001">
    <property type="protein sequence ID" value="NIJ64992.1"/>
    <property type="molecule type" value="Genomic_DNA"/>
</dbReference>
<protein>
    <submittedName>
        <fullName evidence="8">Putative oxidoreductase</fullName>
    </submittedName>
</protein>
<comment type="caution">
    <text evidence="8">The sequence shown here is derived from an EMBL/GenBank/DDBJ whole genome shotgun (WGS) entry which is preliminary data.</text>
</comment>
<sequence>MSDNLLKLVARILLAVLFVVSGFGKLTDPSAVAGMLGSLKLPGATALTYLVGLGEVVGGVAIVTGYHLRAVAPLLAAWCVATGLIVHLGMPIDLMKNLGLAGGFLLLATTGAGSFAIERRARPAKA</sequence>
<dbReference type="InterPro" id="IPR051907">
    <property type="entry name" value="DoxX-like_oxidoreductase"/>
</dbReference>